<accession>A0A8X6XZ79</accession>
<dbReference type="AlphaFoldDB" id="A0A8X6XZ79"/>
<sequence>MERSIDHHESQRPRTSAGLSRPVILEKMKRRSNNRGTVCLTLLLFTYEAYAEHPRFNGLLLKHERGDWTLEFAPEYDVDTYRSIANPNGPLLDIR</sequence>
<keyword evidence="3" id="KW-1185">Reference proteome</keyword>
<evidence type="ECO:0000313" key="2">
    <source>
        <dbReference type="EMBL" id="GFY61741.1"/>
    </source>
</evidence>
<name>A0A8X6XZ79_9ARAC</name>
<feature type="compositionally biased region" description="Basic and acidic residues" evidence="1">
    <location>
        <begin position="1"/>
        <end position="12"/>
    </location>
</feature>
<organism evidence="2 3">
    <name type="scientific">Trichonephila inaurata madagascariensis</name>
    <dbReference type="NCBI Taxonomy" id="2747483"/>
    <lineage>
        <taxon>Eukaryota</taxon>
        <taxon>Metazoa</taxon>
        <taxon>Ecdysozoa</taxon>
        <taxon>Arthropoda</taxon>
        <taxon>Chelicerata</taxon>
        <taxon>Arachnida</taxon>
        <taxon>Araneae</taxon>
        <taxon>Araneomorphae</taxon>
        <taxon>Entelegynae</taxon>
        <taxon>Araneoidea</taxon>
        <taxon>Nephilidae</taxon>
        <taxon>Trichonephila</taxon>
        <taxon>Trichonephila inaurata</taxon>
    </lineage>
</organism>
<protein>
    <submittedName>
        <fullName evidence="2">Uncharacterized protein</fullName>
    </submittedName>
</protein>
<dbReference type="Proteomes" id="UP000886998">
    <property type="component" value="Unassembled WGS sequence"/>
</dbReference>
<feature type="region of interest" description="Disordered" evidence="1">
    <location>
        <begin position="1"/>
        <end position="26"/>
    </location>
</feature>
<dbReference type="EMBL" id="BMAV01013806">
    <property type="protein sequence ID" value="GFY61741.1"/>
    <property type="molecule type" value="Genomic_DNA"/>
</dbReference>
<comment type="caution">
    <text evidence="2">The sequence shown here is derived from an EMBL/GenBank/DDBJ whole genome shotgun (WGS) entry which is preliminary data.</text>
</comment>
<proteinExistence type="predicted"/>
<evidence type="ECO:0000256" key="1">
    <source>
        <dbReference type="SAM" id="MobiDB-lite"/>
    </source>
</evidence>
<evidence type="ECO:0000313" key="3">
    <source>
        <dbReference type="Proteomes" id="UP000886998"/>
    </source>
</evidence>
<reference evidence="2" key="1">
    <citation type="submission" date="2020-08" db="EMBL/GenBank/DDBJ databases">
        <title>Multicomponent nature underlies the extraordinary mechanical properties of spider dragline silk.</title>
        <authorList>
            <person name="Kono N."/>
            <person name="Nakamura H."/>
            <person name="Mori M."/>
            <person name="Yoshida Y."/>
            <person name="Ohtoshi R."/>
            <person name="Malay A.D."/>
            <person name="Moran D.A.P."/>
            <person name="Tomita M."/>
            <person name="Numata K."/>
            <person name="Arakawa K."/>
        </authorList>
    </citation>
    <scope>NUCLEOTIDE SEQUENCE</scope>
</reference>
<gene>
    <name evidence="2" type="ORF">TNIN_226471</name>
</gene>